<feature type="non-terminal residue" evidence="2">
    <location>
        <position position="1"/>
    </location>
</feature>
<sequence length="417" mass="45431">DLGPDDFIPNGCAMCAIGFESPSIPPSSAVNIPAVSDPVPSVDAFVVDASALEHEAQVLRSRLELSTALNAGLATHASEIHDQLIALRERARKGYNLGLQAVDRLSSEVETRDHIIRELRDDNQGLRDQAFQANTWRTQCNNLCKTTADEATSYQNALARANAWISSLNSQLAAASVPALPLASPPVSTAASLTSVTGDELSRFRADFLPRRLPFRLNGVESVPSLPSETLRAESERRRVQCDPTAAELDDARDSLDCSHRELDVVRAANQPLQYDLRRVNALLVAHAEEHQRDIARTRDLETSSSAAEAARVSAHADQDSAQASVLPIASRAASFRSALVDDRRSATQRLVQTQERVRRLTARAVGLENALALSQQALQAKIAQLGGLIDHDFLRKRTGRSRFEVMQSHEDASTES</sequence>
<keyword evidence="3" id="KW-1185">Reference proteome</keyword>
<gene>
    <name evidence="2" type="ORF">PHMEG_00031498</name>
</gene>
<keyword evidence="1" id="KW-0175">Coiled coil</keyword>
<dbReference type="AlphaFoldDB" id="A0A225UWL0"/>
<organism evidence="2 3">
    <name type="scientific">Phytophthora megakarya</name>
    <dbReference type="NCBI Taxonomy" id="4795"/>
    <lineage>
        <taxon>Eukaryota</taxon>
        <taxon>Sar</taxon>
        <taxon>Stramenopiles</taxon>
        <taxon>Oomycota</taxon>
        <taxon>Peronosporomycetes</taxon>
        <taxon>Peronosporales</taxon>
        <taxon>Peronosporaceae</taxon>
        <taxon>Phytophthora</taxon>
    </lineage>
</organism>
<dbReference type="EMBL" id="NBNE01009984">
    <property type="protein sequence ID" value="OWY97865.1"/>
    <property type="molecule type" value="Genomic_DNA"/>
</dbReference>
<proteinExistence type="predicted"/>
<accession>A0A225UWL0</accession>
<dbReference type="STRING" id="4795.A0A225UWL0"/>
<protein>
    <submittedName>
        <fullName evidence="2">Uncharacterized protein</fullName>
    </submittedName>
</protein>
<evidence type="ECO:0000256" key="1">
    <source>
        <dbReference type="SAM" id="Coils"/>
    </source>
</evidence>
<dbReference type="Proteomes" id="UP000198211">
    <property type="component" value="Unassembled WGS sequence"/>
</dbReference>
<dbReference type="OrthoDB" id="123373at2759"/>
<comment type="caution">
    <text evidence="2">The sequence shown here is derived from an EMBL/GenBank/DDBJ whole genome shotgun (WGS) entry which is preliminary data.</text>
</comment>
<feature type="coiled-coil region" evidence="1">
    <location>
        <begin position="344"/>
        <end position="371"/>
    </location>
</feature>
<reference evidence="3" key="1">
    <citation type="submission" date="2017-03" db="EMBL/GenBank/DDBJ databases">
        <title>Phytopthora megakarya and P. palmivora, two closely related causual agents of cacao black pod achieved similar genome size and gene model numbers by different mechanisms.</title>
        <authorList>
            <person name="Ali S."/>
            <person name="Shao J."/>
            <person name="Larry D.J."/>
            <person name="Kronmiller B."/>
            <person name="Shen D."/>
            <person name="Strem M.D."/>
            <person name="Melnick R.L."/>
            <person name="Guiltinan M.J."/>
            <person name="Tyler B.M."/>
            <person name="Meinhardt L.W."/>
            <person name="Bailey B.A."/>
        </authorList>
    </citation>
    <scope>NUCLEOTIDE SEQUENCE [LARGE SCALE GENOMIC DNA]</scope>
    <source>
        <strain evidence="3">zdho120</strain>
    </source>
</reference>
<evidence type="ECO:0000313" key="2">
    <source>
        <dbReference type="EMBL" id="OWY97865.1"/>
    </source>
</evidence>
<evidence type="ECO:0000313" key="3">
    <source>
        <dbReference type="Proteomes" id="UP000198211"/>
    </source>
</evidence>
<name>A0A225UWL0_9STRA</name>